<reference evidence="2 3" key="1">
    <citation type="submission" date="2019-02" db="EMBL/GenBank/DDBJ databases">
        <title>Prokaryotic population dynamics and viral predation in marine succession experiment using metagenomics: the confinement effect.</title>
        <authorList>
            <person name="Haro-Moreno J.M."/>
            <person name="Rodriguez-Valera F."/>
            <person name="Lopez-Perez M."/>
        </authorList>
    </citation>
    <scope>NUCLEOTIDE SEQUENCE [LARGE SCALE GENOMIC DNA]</scope>
    <source>
        <strain evidence="2">MED-G158</strain>
    </source>
</reference>
<evidence type="ECO:0000313" key="3">
    <source>
        <dbReference type="Proteomes" id="UP000320404"/>
    </source>
</evidence>
<sequence length="471" mass="53307">MKGVIKKLMRISFVLFIAYPATVFANGLSLTALDKYVNEEDENYAYTIADTVSGQGYETLIIEMTSQKWLTSAEVNDPIWRHYMTVTIPESVESNISFLYVTGGSKSDGLPDAAPENDITRALRTNTVVSTLYMVPNQPLRFSDSPDIGRTEDAIIAYTWDKYFRTGDEKWPLRLPMTKSAVRAMDTVTSVVSSNSENEISVDKFIVAGGSKRGWTTWTTAIVDPRVVAIAPIVIDMLNISESFKHHYSVYGAYSLAVIDYVASGVVNWIDTPEWDQLMDIVEPYEYRDRLTLPKYILNSTGDEFFLPDSWQFYWDDLIGEKHLRYVPNSNHSMRDTDVIDSMDAWYHSVVHNVPLPRYSWAVSDTGTITFFSLEKPTKVLLWKATNESERNFTQAKIGRSYSSTAISPTAPGVYEIQMEIPASGYVAYYLEAEYESGIPGVPFKFSSGTKVLPDIYEHAWVKTPEESRSR</sequence>
<feature type="chain" id="PRO_5021876812" evidence="1">
    <location>
        <begin position="26"/>
        <end position="471"/>
    </location>
</feature>
<feature type="signal peptide" evidence="1">
    <location>
        <begin position="1"/>
        <end position="25"/>
    </location>
</feature>
<evidence type="ECO:0000313" key="2">
    <source>
        <dbReference type="EMBL" id="RZO73953.1"/>
    </source>
</evidence>
<name>A0A520RUL9_9GAMM</name>
<dbReference type="PANTHER" id="PTHR31497">
    <property type="entry name" value="AUTOCRINE PROLIFERATION REPRESSOR PROTEIN A"/>
    <property type="match status" value="1"/>
</dbReference>
<keyword evidence="1" id="KW-0732">Signal</keyword>
<comment type="caution">
    <text evidence="2">The sequence shown here is derived from an EMBL/GenBank/DDBJ whole genome shotgun (WGS) entry which is preliminary data.</text>
</comment>
<proteinExistence type="predicted"/>
<protein>
    <submittedName>
        <fullName evidence="2">PhoPQ-activated pathogenicity</fullName>
    </submittedName>
</protein>
<organism evidence="2 3">
    <name type="scientific">OM182 bacterium</name>
    <dbReference type="NCBI Taxonomy" id="2510334"/>
    <lineage>
        <taxon>Bacteria</taxon>
        <taxon>Pseudomonadati</taxon>
        <taxon>Pseudomonadota</taxon>
        <taxon>Gammaproteobacteria</taxon>
        <taxon>OMG group</taxon>
        <taxon>OM182 clade</taxon>
    </lineage>
</organism>
<accession>A0A520RUL9</accession>
<dbReference type="InterPro" id="IPR029058">
    <property type="entry name" value="AB_hydrolase_fold"/>
</dbReference>
<dbReference type="PANTHER" id="PTHR31497:SF0">
    <property type="entry name" value="AUTOCRINE PROLIFERATION REPRESSOR PROTEIN A"/>
    <property type="match status" value="1"/>
</dbReference>
<dbReference type="PIRSF" id="PIRSF014728">
    <property type="entry name" value="PqaA"/>
    <property type="match status" value="1"/>
</dbReference>
<dbReference type="Gene3D" id="3.40.50.1820">
    <property type="entry name" value="alpha/beta hydrolase"/>
    <property type="match status" value="1"/>
</dbReference>
<dbReference type="Proteomes" id="UP000320404">
    <property type="component" value="Unassembled WGS sequence"/>
</dbReference>
<gene>
    <name evidence="2" type="ORF">EVA69_06335</name>
</gene>
<dbReference type="SUPFAM" id="SSF53474">
    <property type="entry name" value="alpha/beta-Hydrolases"/>
    <property type="match status" value="1"/>
</dbReference>
<dbReference type="InterPro" id="IPR009199">
    <property type="entry name" value="PhoPQ-act_pathogen-rel_PqaA"/>
</dbReference>
<evidence type="ECO:0000256" key="1">
    <source>
        <dbReference type="SAM" id="SignalP"/>
    </source>
</evidence>
<dbReference type="Pfam" id="PF10142">
    <property type="entry name" value="PhoPQ_related"/>
    <property type="match status" value="1"/>
</dbReference>
<dbReference type="EMBL" id="SHAH01000113">
    <property type="protein sequence ID" value="RZO73953.1"/>
    <property type="molecule type" value="Genomic_DNA"/>
</dbReference>
<dbReference type="AlphaFoldDB" id="A0A520RUL9"/>